<evidence type="ECO:0000313" key="2">
    <source>
        <dbReference type="Proteomes" id="UP001234178"/>
    </source>
</evidence>
<protein>
    <submittedName>
        <fullName evidence="1">Uncharacterized protein</fullName>
    </submittedName>
</protein>
<accession>A0ABQ9YYE1</accession>
<dbReference type="EMBL" id="JAOYFB010000002">
    <property type="protein sequence ID" value="KAK4005672.1"/>
    <property type="molecule type" value="Genomic_DNA"/>
</dbReference>
<sequence>MADHLLVSPLQTSAIRRGGLKKVHLILRRTIAEQRENVLVSGNHSNFVVVIYWAGIGELPSHRIHYWDANQIR</sequence>
<name>A0ABQ9YYE1_9CRUS</name>
<dbReference type="Proteomes" id="UP001234178">
    <property type="component" value="Unassembled WGS sequence"/>
</dbReference>
<evidence type="ECO:0000313" key="1">
    <source>
        <dbReference type="EMBL" id="KAK4005672.1"/>
    </source>
</evidence>
<gene>
    <name evidence="1" type="ORF">OUZ56_010715</name>
</gene>
<keyword evidence="2" id="KW-1185">Reference proteome</keyword>
<organism evidence="1 2">
    <name type="scientific">Daphnia magna</name>
    <dbReference type="NCBI Taxonomy" id="35525"/>
    <lineage>
        <taxon>Eukaryota</taxon>
        <taxon>Metazoa</taxon>
        <taxon>Ecdysozoa</taxon>
        <taxon>Arthropoda</taxon>
        <taxon>Crustacea</taxon>
        <taxon>Branchiopoda</taxon>
        <taxon>Diplostraca</taxon>
        <taxon>Cladocera</taxon>
        <taxon>Anomopoda</taxon>
        <taxon>Daphniidae</taxon>
        <taxon>Daphnia</taxon>
    </lineage>
</organism>
<comment type="caution">
    <text evidence="1">The sequence shown here is derived from an EMBL/GenBank/DDBJ whole genome shotgun (WGS) entry which is preliminary data.</text>
</comment>
<reference evidence="1 2" key="1">
    <citation type="journal article" date="2023" name="Nucleic Acids Res.">
        <title>The hologenome of Daphnia magna reveals possible DNA methylation and microbiome-mediated evolution of the host genome.</title>
        <authorList>
            <person name="Chaturvedi A."/>
            <person name="Li X."/>
            <person name="Dhandapani V."/>
            <person name="Marshall H."/>
            <person name="Kissane S."/>
            <person name="Cuenca-Cambronero M."/>
            <person name="Asole G."/>
            <person name="Calvet F."/>
            <person name="Ruiz-Romero M."/>
            <person name="Marangio P."/>
            <person name="Guigo R."/>
            <person name="Rago D."/>
            <person name="Mirbahai L."/>
            <person name="Eastwood N."/>
            <person name="Colbourne J.K."/>
            <person name="Zhou J."/>
            <person name="Mallon E."/>
            <person name="Orsini L."/>
        </authorList>
    </citation>
    <scope>NUCLEOTIDE SEQUENCE [LARGE SCALE GENOMIC DNA]</scope>
    <source>
        <strain evidence="1">LRV0_1</strain>
    </source>
</reference>
<proteinExistence type="predicted"/>